<reference evidence="1 2" key="1">
    <citation type="submission" date="2014-03" db="EMBL/GenBank/DDBJ databases">
        <title>complete genome sequence of Flavobacteriaceae bacterium JBKA-6.</title>
        <authorList>
            <person name="Takano T."/>
            <person name="Nakamura Y."/>
            <person name="Takuma S."/>
            <person name="Yasuike M."/>
            <person name="Matsuyama T."/>
            <person name="Sakai T."/>
            <person name="Fujiwara A."/>
            <person name="Kimoto K."/>
            <person name="Fukuda Y."/>
            <person name="Kondo H."/>
            <person name="Hirono I."/>
            <person name="Nakayasu C."/>
        </authorList>
    </citation>
    <scope>NUCLEOTIDE SEQUENCE [LARGE SCALE GENOMIC DNA]</scope>
    <source>
        <strain evidence="1 2">JBKA-6</strain>
    </source>
</reference>
<evidence type="ECO:0008006" key="3">
    <source>
        <dbReference type="Google" id="ProtNLM"/>
    </source>
</evidence>
<dbReference type="NCBIfam" id="TIGR03519">
    <property type="entry name" value="T9SS_PorP_fam"/>
    <property type="match status" value="1"/>
</dbReference>
<accession>A0A1J1E4N4</accession>
<dbReference type="EMBL" id="AP014564">
    <property type="protein sequence ID" value="BAV95012.1"/>
    <property type="molecule type" value="Genomic_DNA"/>
</dbReference>
<keyword evidence="2" id="KW-1185">Reference proteome</keyword>
<sequence>MSGLIKNICISLFLVLVTRLCVVAQTNIPHYYHQYLMNNYFMVNPAYVGQADVQKIRFIDSSNWYINSEYPRVYNMSYQGQLSSDPMSHFLNNSGIGVYLFRDINGIHSKDGGEISYAYRLNFNKIAYKKLHTLSFGISASFLVHSEDQTKLSNSIFNDPAITGTLRKEYIANFGFGAHYVYKFFFLSFSIKDFLEQKTLLISNFADEDISRRDYMMSIGYLVYTDNKFDITPSLLINYSVQDFSFMDFNLRSSYLLNKNNRIWILNSYRVNYAERISNPDKLNLFRPHSITNMFGLSTYNWNFAYSYGIVMDSGFEGIHQIMIGYDILSPNKMKIKSGFCGCIN</sequence>
<dbReference type="InterPro" id="IPR019861">
    <property type="entry name" value="PorP/SprF_Bacteroidetes"/>
</dbReference>
<evidence type="ECO:0000313" key="2">
    <source>
        <dbReference type="Proteomes" id="UP000243197"/>
    </source>
</evidence>
<dbReference type="RefSeq" id="WP_157776954.1">
    <property type="nucleotide sequence ID" value="NZ_AP014564.1"/>
</dbReference>
<proteinExistence type="predicted"/>
<dbReference type="Pfam" id="PF11751">
    <property type="entry name" value="PorP_SprF"/>
    <property type="match status" value="1"/>
</dbReference>
<name>A0A1J1E4N4_9FLAO</name>
<dbReference type="AlphaFoldDB" id="A0A1J1E4N4"/>
<protein>
    <recommendedName>
        <fullName evidence="3">Bacteroidetes-specific membrane protein</fullName>
    </recommendedName>
</protein>
<dbReference type="OrthoDB" id="648347at2"/>
<dbReference type="KEGG" id="ise:JBKA6_0999"/>
<dbReference type="Proteomes" id="UP000243197">
    <property type="component" value="Chromosome"/>
</dbReference>
<organism evidence="1 2">
    <name type="scientific">Ichthyobacterium seriolicida</name>
    <dbReference type="NCBI Taxonomy" id="242600"/>
    <lineage>
        <taxon>Bacteria</taxon>
        <taxon>Pseudomonadati</taxon>
        <taxon>Bacteroidota</taxon>
        <taxon>Flavobacteriia</taxon>
        <taxon>Flavobacteriales</taxon>
        <taxon>Ichthyobacteriaceae</taxon>
        <taxon>Ichthyobacterium</taxon>
    </lineage>
</organism>
<evidence type="ECO:0000313" key="1">
    <source>
        <dbReference type="EMBL" id="BAV95012.1"/>
    </source>
</evidence>
<gene>
    <name evidence="1" type="ORF">JBKA6_0999</name>
</gene>